<accession>A0A4Q4N7Q9</accession>
<reference evidence="2" key="1">
    <citation type="journal article" date="2019" name="bioRxiv">
        <title>Genomics, evolutionary history and diagnostics of the Alternaria alternata species group including apple and Asian pear pathotypes.</title>
        <authorList>
            <person name="Armitage A.D."/>
            <person name="Cockerton H.M."/>
            <person name="Sreenivasaprasad S."/>
            <person name="Woodhall J.W."/>
            <person name="Lane C.R."/>
            <person name="Harrison R.J."/>
            <person name="Clarkson J.P."/>
        </authorList>
    </citation>
    <scope>NUCLEOTIDE SEQUENCE [LARGE SCALE GENOMIC DNA]</scope>
    <source>
        <strain evidence="2">FERA 1177</strain>
    </source>
</reference>
<dbReference type="VEuPathDB" id="FungiDB:CC77DRAFT_559887"/>
<comment type="caution">
    <text evidence="1">The sequence shown here is derived from an EMBL/GenBank/DDBJ whole genome shotgun (WGS) entry which is preliminary data.</text>
</comment>
<name>A0A4Q4N7Q9_ALTAL</name>
<protein>
    <submittedName>
        <fullName evidence="1">Uncharacterized protein</fullName>
    </submittedName>
</protein>
<dbReference type="Proteomes" id="UP000291422">
    <property type="component" value="Unassembled WGS sequence"/>
</dbReference>
<dbReference type="AlphaFoldDB" id="A0A4Q4N7Q9"/>
<organism evidence="1 2">
    <name type="scientific">Alternaria alternata</name>
    <name type="common">Alternaria rot fungus</name>
    <name type="synonym">Torula alternata</name>
    <dbReference type="NCBI Taxonomy" id="5599"/>
    <lineage>
        <taxon>Eukaryota</taxon>
        <taxon>Fungi</taxon>
        <taxon>Dikarya</taxon>
        <taxon>Ascomycota</taxon>
        <taxon>Pezizomycotina</taxon>
        <taxon>Dothideomycetes</taxon>
        <taxon>Pleosporomycetidae</taxon>
        <taxon>Pleosporales</taxon>
        <taxon>Pleosporineae</taxon>
        <taxon>Pleosporaceae</taxon>
        <taxon>Alternaria</taxon>
        <taxon>Alternaria sect. Alternaria</taxon>
        <taxon>Alternaria alternata complex</taxon>
    </lineage>
</organism>
<evidence type="ECO:0000313" key="1">
    <source>
        <dbReference type="EMBL" id="RYN70830.1"/>
    </source>
</evidence>
<proteinExistence type="predicted"/>
<evidence type="ECO:0000313" key="2">
    <source>
        <dbReference type="Proteomes" id="UP000291422"/>
    </source>
</evidence>
<sequence length="127" mass="14771">MREPSEDFNKKPDAPFQGVKGAYTATMERYKLKSVPEFVGMSEATEASGPANTHRRGCPGNCWNCKPKELKPRTYWTSFKKFREHYKTHLEDHRVEGHCWQCHLCDLDSFGGNGHDLMQHLWDAHFK</sequence>
<dbReference type="EMBL" id="PDXD01000037">
    <property type="protein sequence ID" value="RYN70830.1"/>
    <property type="molecule type" value="Genomic_DNA"/>
</dbReference>
<gene>
    <name evidence="1" type="ORF">AA0117_g10146</name>
</gene>